<dbReference type="Proteomes" id="UP001331761">
    <property type="component" value="Unassembled WGS sequence"/>
</dbReference>
<dbReference type="Pfam" id="PF01204">
    <property type="entry name" value="Trehalase"/>
    <property type="match status" value="1"/>
</dbReference>
<dbReference type="EMBL" id="WIXE01020319">
    <property type="protein sequence ID" value="KAK5969294.1"/>
    <property type="molecule type" value="Genomic_DNA"/>
</dbReference>
<dbReference type="Gene3D" id="1.50.10.10">
    <property type="match status" value="1"/>
</dbReference>
<accession>A0AAN8F4R4</accession>
<reference evidence="6 7" key="1">
    <citation type="submission" date="2019-10" db="EMBL/GenBank/DDBJ databases">
        <title>Assembly and Annotation for the nematode Trichostrongylus colubriformis.</title>
        <authorList>
            <person name="Martin J."/>
        </authorList>
    </citation>
    <scope>NUCLEOTIDE SEQUENCE [LARGE SCALE GENOMIC DNA]</scope>
    <source>
        <strain evidence="6">G859</strain>
        <tissue evidence="6">Whole worm</tissue>
    </source>
</reference>
<feature type="chain" id="PRO_5043026530" description="Trehalase" evidence="5">
    <location>
        <begin position="18"/>
        <end position="154"/>
    </location>
</feature>
<evidence type="ECO:0000256" key="5">
    <source>
        <dbReference type="SAM" id="SignalP"/>
    </source>
</evidence>
<keyword evidence="7" id="KW-1185">Reference proteome</keyword>
<evidence type="ECO:0000313" key="7">
    <source>
        <dbReference type="Proteomes" id="UP001331761"/>
    </source>
</evidence>
<evidence type="ECO:0000256" key="3">
    <source>
        <dbReference type="ARBA" id="ARBA00019905"/>
    </source>
</evidence>
<evidence type="ECO:0000313" key="6">
    <source>
        <dbReference type="EMBL" id="KAK5969294.1"/>
    </source>
</evidence>
<dbReference type="SUPFAM" id="SSF48208">
    <property type="entry name" value="Six-hairpin glycosidases"/>
    <property type="match status" value="1"/>
</dbReference>
<dbReference type="InterPro" id="IPR001661">
    <property type="entry name" value="Glyco_hydro_37"/>
</dbReference>
<dbReference type="GO" id="GO:0005993">
    <property type="term" value="P:trehalose catabolic process"/>
    <property type="evidence" value="ECO:0007669"/>
    <property type="project" value="TreeGrafter"/>
</dbReference>
<gene>
    <name evidence="6" type="ORF">GCK32_017764</name>
</gene>
<feature type="non-terminal residue" evidence="6">
    <location>
        <position position="154"/>
    </location>
</feature>
<evidence type="ECO:0000256" key="2">
    <source>
        <dbReference type="ARBA" id="ARBA00012757"/>
    </source>
</evidence>
<dbReference type="InterPro" id="IPR012341">
    <property type="entry name" value="6hp_glycosidase-like_sf"/>
</dbReference>
<comment type="similarity">
    <text evidence="1">Belongs to the glycosyl hydrolase 37 family.</text>
</comment>
<evidence type="ECO:0000256" key="1">
    <source>
        <dbReference type="ARBA" id="ARBA00005615"/>
    </source>
</evidence>
<keyword evidence="5" id="KW-0732">Signal</keyword>
<evidence type="ECO:0000256" key="4">
    <source>
        <dbReference type="ARBA" id="ARBA00030473"/>
    </source>
</evidence>
<protein>
    <recommendedName>
        <fullName evidence="3">Trehalase</fullName>
        <ecNumber evidence="2">3.2.1.28</ecNumber>
    </recommendedName>
    <alternativeName>
        <fullName evidence="4">Alpha,alpha-trehalase</fullName>
    </alternativeName>
</protein>
<name>A0AAN8F4R4_TRICO</name>
<dbReference type="GO" id="GO:0004555">
    <property type="term" value="F:alpha,alpha-trehalase activity"/>
    <property type="evidence" value="ECO:0007669"/>
    <property type="project" value="UniProtKB-EC"/>
</dbReference>
<organism evidence="6 7">
    <name type="scientific">Trichostrongylus colubriformis</name>
    <name type="common">Black scour worm</name>
    <dbReference type="NCBI Taxonomy" id="6319"/>
    <lineage>
        <taxon>Eukaryota</taxon>
        <taxon>Metazoa</taxon>
        <taxon>Ecdysozoa</taxon>
        <taxon>Nematoda</taxon>
        <taxon>Chromadorea</taxon>
        <taxon>Rhabditida</taxon>
        <taxon>Rhabditina</taxon>
        <taxon>Rhabditomorpha</taxon>
        <taxon>Strongyloidea</taxon>
        <taxon>Trichostrongylidae</taxon>
        <taxon>Trichostrongylus</taxon>
    </lineage>
</organism>
<sequence length="154" mass="17859">MLRITLLPLIFCSSVAGLSILDQIHWIDNPIPVCDSNNSNNSYIYCNGTLLMAVNFHELYNDSKTFVDMPMRYDPEYVMKQFNAEFHNISIEKINKTKLKTFVDEHFKPAGSEMMSCTPMDWHPQPAKLMSIADPQLREWALKLNAIWLTLCRK</sequence>
<feature type="signal peptide" evidence="5">
    <location>
        <begin position="1"/>
        <end position="17"/>
    </location>
</feature>
<dbReference type="AlphaFoldDB" id="A0AAN8F4R4"/>
<dbReference type="InterPro" id="IPR008928">
    <property type="entry name" value="6-hairpin_glycosidase_sf"/>
</dbReference>
<dbReference type="PANTHER" id="PTHR23403:SF5">
    <property type="entry name" value="TREHALASE"/>
    <property type="match status" value="1"/>
</dbReference>
<dbReference type="EC" id="3.2.1.28" evidence="2"/>
<dbReference type="PANTHER" id="PTHR23403">
    <property type="entry name" value="TREHALASE"/>
    <property type="match status" value="1"/>
</dbReference>
<comment type="caution">
    <text evidence="6">The sequence shown here is derived from an EMBL/GenBank/DDBJ whole genome shotgun (WGS) entry which is preliminary data.</text>
</comment>
<proteinExistence type="inferred from homology"/>